<gene>
    <name evidence="1" type="ORF">CNMCM5793_006770</name>
    <name evidence="2" type="ORF">CNMCM6106_009632</name>
</gene>
<dbReference type="EMBL" id="JACBAF010002312">
    <property type="protein sequence ID" value="KAF7156365.1"/>
    <property type="molecule type" value="Genomic_DNA"/>
</dbReference>
<keyword evidence="3" id="KW-1185">Reference proteome</keyword>
<reference evidence="2" key="1">
    <citation type="submission" date="2020-06" db="EMBL/GenBank/DDBJ databases">
        <title>Draft genome sequences of strains closely related to Aspergillus parafelis and Aspergillus hiratsukae.</title>
        <authorList>
            <person name="Dos Santos R.A.C."/>
            <person name="Rivero-Menendez O."/>
            <person name="Steenwyk J.L."/>
            <person name="Mead M.E."/>
            <person name="Goldman G.H."/>
            <person name="Alastruey-Izquierdo A."/>
            <person name="Rokas A."/>
        </authorList>
    </citation>
    <scope>NUCLEOTIDE SEQUENCE</scope>
    <source>
        <strain evidence="1">CNM-CM5793</strain>
        <strain evidence="2">CNM-CM6106</strain>
    </source>
</reference>
<dbReference type="Proteomes" id="UP000662466">
    <property type="component" value="Unassembled WGS sequence"/>
</dbReference>
<comment type="caution">
    <text evidence="2">The sequence shown here is derived from an EMBL/GenBank/DDBJ whole genome shotgun (WGS) entry which is preliminary data.</text>
</comment>
<dbReference type="EMBL" id="JACBAD010002085">
    <property type="protein sequence ID" value="KAF7117647.1"/>
    <property type="molecule type" value="Genomic_DNA"/>
</dbReference>
<proteinExistence type="predicted"/>
<dbReference type="AlphaFoldDB" id="A0A8H6UM36"/>
<sequence length="67" mass="6897">MCLHQARGMVPANITCRICENGVKTAVAAKASKVAQSAAKALVTSAAKKTGYLGPTFSGTGNTQRKM</sequence>
<evidence type="ECO:0000313" key="4">
    <source>
        <dbReference type="Proteomes" id="UP000662466"/>
    </source>
</evidence>
<accession>A0A8H6UM36</accession>
<name>A0A8H6UM36_9EURO</name>
<organism evidence="2 4">
    <name type="scientific">Aspergillus hiratsukae</name>
    <dbReference type="NCBI Taxonomy" id="1194566"/>
    <lineage>
        <taxon>Eukaryota</taxon>
        <taxon>Fungi</taxon>
        <taxon>Dikarya</taxon>
        <taxon>Ascomycota</taxon>
        <taxon>Pezizomycotina</taxon>
        <taxon>Eurotiomycetes</taxon>
        <taxon>Eurotiomycetidae</taxon>
        <taxon>Eurotiales</taxon>
        <taxon>Aspergillaceae</taxon>
        <taxon>Aspergillus</taxon>
        <taxon>Aspergillus subgen. Fumigati</taxon>
    </lineage>
</organism>
<dbReference type="Proteomes" id="UP000630445">
    <property type="component" value="Unassembled WGS sequence"/>
</dbReference>
<evidence type="ECO:0000313" key="3">
    <source>
        <dbReference type="Proteomes" id="UP000630445"/>
    </source>
</evidence>
<protein>
    <submittedName>
        <fullName evidence="2">Uncharacterized protein</fullName>
    </submittedName>
</protein>
<evidence type="ECO:0000313" key="1">
    <source>
        <dbReference type="EMBL" id="KAF7117647.1"/>
    </source>
</evidence>
<evidence type="ECO:0000313" key="2">
    <source>
        <dbReference type="EMBL" id="KAF7156365.1"/>
    </source>
</evidence>